<dbReference type="OrthoDB" id="10326652at2759"/>
<comment type="caution">
    <text evidence="2">The sequence shown here is derived from an EMBL/GenBank/DDBJ whole genome shotgun (WGS) entry which is preliminary data.</text>
</comment>
<proteinExistence type="predicted"/>
<organism evidence="2 3">
    <name type="scientific">Solanum commersonii</name>
    <name type="common">Commerson's wild potato</name>
    <name type="synonym">Commerson's nightshade</name>
    <dbReference type="NCBI Taxonomy" id="4109"/>
    <lineage>
        <taxon>Eukaryota</taxon>
        <taxon>Viridiplantae</taxon>
        <taxon>Streptophyta</taxon>
        <taxon>Embryophyta</taxon>
        <taxon>Tracheophyta</taxon>
        <taxon>Spermatophyta</taxon>
        <taxon>Magnoliopsida</taxon>
        <taxon>eudicotyledons</taxon>
        <taxon>Gunneridae</taxon>
        <taxon>Pentapetalae</taxon>
        <taxon>asterids</taxon>
        <taxon>lamiids</taxon>
        <taxon>Solanales</taxon>
        <taxon>Solanaceae</taxon>
        <taxon>Solanoideae</taxon>
        <taxon>Solaneae</taxon>
        <taxon>Solanum</taxon>
    </lineage>
</organism>
<keyword evidence="1" id="KW-1133">Transmembrane helix</keyword>
<evidence type="ECO:0000256" key="1">
    <source>
        <dbReference type="SAM" id="Phobius"/>
    </source>
</evidence>
<dbReference type="Proteomes" id="UP000824120">
    <property type="component" value="Chromosome 6"/>
</dbReference>
<dbReference type="EMBL" id="JACXVP010000006">
    <property type="protein sequence ID" value="KAG5601435.1"/>
    <property type="molecule type" value="Genomic_DNA"/>
</dbReference>
<evidence type="ECO:0000313" key="2">
    <source>
        <dbReference type="EMBL" id="KAG5601435.1"/>
    </source>
</evidence>
<protein>
    <submittedName>
        <fullName evidence="2">Uncharacterized protein</fullName>
    </submittedName>
</protein>
<keyword evidence="1" id="KW-0472">Membrane</keyword>
<evidence type="ECO:0000313" key="3">
    <source>
        <dbReference type="Proteomes" id="UP000824120"/>
    </source>
</evidence>
<keyword evidence="3" id="KW-1185">Reference proteome</keyword>
<keyword evidence="1" id="KW-0812">Transmembrane</keyword>
<name>A0A9J5YL00_SOLCO</name>
<sequence>MAHSYAFYFTIVLLMMSVYLAECSRVKRSGMRDASLTVTEPKSKPNVYNMMVGCYGDCRQSSQCTSRSCPRCLYDVVSRTYGCRP</sequence>
<feature type="transmembrane region" description="Helical" evidence="1">
    <location>
        <begin position="6"/>
        <end position="22"/>
    </location>
</feature>
<accession>A0A9J5YL00</accession>
<gene>
    <name evidence="2" type="ORF">H5410_032805</name>
</gene>
<reference evidence="2 3" key="1">
    <citation type="submission" date="2020-09" db="EMBL/GenBank/DDBJ databases">
        <title>De no assembly of potato wild relative species, Solanum commersonii.</title>
        <authorList>
            <person name="Cho K."/>
        </authorList>
    </citation>
    <scope>NUCLEOTIDE SEQUENCE [LARGE SCALE GENOMIC DNA]</scope>
    <source>
        <strain evidence="2">LZ3.2</strain>
        <tissue evidence="2">Leaf</tissue>
    </source>
</reference>
<dbReference type="AlphaFoldDB" id="A0A9J5YL00"/>